<evidence type="ECO:0000256" key="1">
    <source>
        <dbReference type="SAM" id="Phobius"/>
    </source>
</evidence>
<keyword evidence="3" id="KW-1185">Reference proteome</keyword>
<accession>A0A4U5NW46</accession>
<reference evidence="2 3" key="2">
    <citation type="journal article" date="2019" name="G3 (Bethesda)">
        <title>Hybrid Assembly of the Genome of the Entomopathogenic Nematode Steinernema carpocapsae Identifies the X-Chromosome.</title>
        <authorList>
            <person name="Serra L."/>
            <person name="Macchietto M."/>
            <person name="Macias-Munoz A."/>
            <person name="McGill C.J."/>
            <person name="Rodriguez I.M."/>
            <person name="Rodriguez B."/>
            <person name="Murad R."/>
            <person name="Mortazavi A."/>
        </authorList>
    </citation>
    <scope>NUCLEOTIDE SEQUENCE [LARGE SCALE GENOMIC DNA]</scope>
    <source>
        <strain evidence="2 3">ALL</strain>
    </source>
</reference>
<keyword evidence="1" id="KW-0472">Membrane</keyword>
<keyword evidence="1" id="KW-0812">Transmembrane</keyword>
<feature type="transmembrane region" description="Helical" evidence="1">
    <location>
        <begin position="133"/>
        <end position="156"/>
    </location>
</feature>
<evidence type="ECO:0008006" key="4">
    <source>
        <dbReference type="Google" id="ProtNLM"/>
    </source>
</evidence>
<evidence type="ECO:0000313" key="3">
    <source>
        <dbReference type="Proteomes" id="UP000298663"/>
    </source>
</evidence>
<evidence type="ECO:0000313" key="2">
    <source>
        <dbReference type="EMBL" id="TKR87758.1"/>
    </source>
</evidence>
<reference evidence="2 3" key="1">
    <citation type="journal article" date="2015" name="Genome Biol.">
        <title>Comparative genomics of Steinernema reveals deeply conserved gene regulatory networks.</title>
        <authorList>
            <person name="Dillman A.R."/>
            <person name="Macchietto M."/>
            <person name="Porter C.F."/>
            <person name="Rogers A."/>
            <person name="Williams B."/>
            <person name="Antoshechkin I."/>
            <person name="Lee M.M."/>
            <person name="Goodwin Z."/>
            <person name="Lu X."/>
            <person name="Lewis E.E."/>
            <person name="Goodrich-Blair H."/>
            <person name="Stock S.P."/>
            <person name="Adams B.J."/>
            <person name="Sternberg P.W."/>
            <person name="Mortazavi A."/>
        </authorList>
    </citation>
    <scope>NUCLEOTIDE SEQUENCE [LARGE SCALE GENOMIC DNA]</scope>
    <source>
        <strain evidence="2 3">ALL</strain>
    </source>
</reference>
<organism evidence="2 3">
    <name type="scientific">Steinernema carpocapsae</name>
    <name type="common">Entomopathogenic nematode</name>
    <dbReference type="NCBI Taxonomy" id="34508"/>
    <lineage>
        <taxon>Eukaryota</taxon>
        <taxon>Metazoa</taxon>
        <taxon>Ecdysozoa</taxon>
        <taxon>Nematoda</taxon>
        <taxon>Chromadorea</taxon>
        <taxon>Rhabditida</taxon>
        <taxon>Tylenchina</taxon>
        <taxon>Panagrolaimomorpha</taxon>
        <taxon>Strongyloidoidea</taxon>
        <taxon>Steinernematidae</taxon>
        <taxon>Steinernema</taxon>
    </lineage>
</organism>
<feature type="transmembrane region" description="Helical" evidence="1">
    <location>
        <begin position="12"/>
        <end position="32"/>
    </location>
</feature>
<dbReference type="EMBL" id="AZBU02000003">
    <property type="protein sequence ID" value="TKR87758.1"/>
    <property type="molecule type" value="Genomic_DNA"/>
</dbReference>
<dbReference type="AlphaFoldDB" id="A0A4U5NW46"/>
<keyword evidence="1" id="KW-1133">Transmembrane helix</keyword>
<proteinExistence type="predicted"/>
<feature type="transmembrane region" description="Helical" evidence="1">
    <location>
        <begin position="106"/>
        <end position="126"/>
    </location>
</feature>
<dbReference type="Proteomes" id="UP000298663">
    <property type="component" value="Unassembled WGS sequence"/>
</dbReference>
<sequence>MAAIPVNVLVPLKAGIDLTQIFVNVTIIYISVRYLKPNLCMMYALNHSIPSLVYIIFSAILGLTDLSGAGRTAFYQGSTPYVENRYNWANFVDSALSRYVANSYKVFATLMVLLTYISYVYPLFYAKIISKRYIFLTEKLLGFLFFLAMIVLYALVSHTCVNEVKTALVHPQDHTILQETANFFFGQTQKPAHLGPHLLHSS</sequence>
<protein>
    <recommendedName>
        <fullName evidence="4">7TM GPCR serpentine receptor class x (Srx) domain-containing protein</fullName>
    </recommendedName>
</protein>
<feature type="transmembrane region" description="Helical" evidence="1">
    <location>
        <begin position="44"/>
        <end position="64"/>
    </location>
</feature>
<name>A0A4U5NW46_STECR</name>
<gene>
    <name evidence="2" type="ORF">L596_012109</name>
</gene>
<comment type="caution">
    <text evidence="2">The sequence shown here is derived from an EMBL/GenBank/DDBJ whole genome shotgun (WGS) entry which is preliminary data.</text>
</comment>